<dbReference type="AlphaFoldDB" id="A0A7J7YM82"/>
<sequence length="145" mass="16511">MSCALTSQSSPSTSMNHISMLSHWEQKPSRLGLYKALTMWPRSQELPVDLWLLGMLPQSSLGLQSIVVLWLLGWFVPVYAQRENSHTSQEAPVCCLLPLQFIDTSAEIMVGQSPMPGVNLFYFLFLFFKYISLIFYREEGRGTES</sequence>
<keyword evidence="1" id="KW-0472">Membrane</keyword>
<evidence type="ECO:0000256" key="1">
    <source>
        <dbReference type="SAM" id="Phobius"/>
    </source>
</evidence>
<evidence type="ECO:0000313" key="3">
    <source>
        <dbReference type="Proteomes" id="UP000558488"/>
    </source>
</evidence>
<proteinExistence type="predicted"/>
<keyword evidence="3" id="KW-1185">Reference proteome</keyword>
<dbReference type="Proteomes" id="UP000558488">
    <property type="component" value="Unassembled WGS sequence"/>
</dbReference>
<dbReference type="EMBL" id="JACAGB010000005">
    <property type="protein sequence ID" value="KAF6363071.1"/>
    <property type="molecule type" value="Genomic_DNA"/>
</dbReference>
<comment type="caution">
    <text evidence="2">The sequence shown here is derived from an EMBL/GenBank/DDBJ whole genome shotgun (WGS) entry which is preliminary data.</text>
</comment>
<keyword evidence="1" id="KW-1133">Transmembrane helix</keyword>
<protein>
    <submittedName>
        <fullName evidence="2">Uncharacterized protein</fullName>
    </submittedName>
</protein>
<accession>A0A7J7YM82</accession>
<feature type="transmembrane region" description="Helical" evidence="1">
    <location>
        <begin position="61"/>
        <end position="80"/>
    </location>
</feature>
<reference evidence="2 3" key="1">
    <citation type="journal article" date="2020" name="Nature">
        <title>Six reference-quality genomes reveal evolution of bat adaptations.</title>
        <authorList>
            <person name="Jebb D."/>
            <person name="Huang Z."/>
            <person name="Pippel M."/>
            <person name="Hughes G.M."/>
            <person name="Lavrichenko K."/>
            <person name="Devanna P."/>
            <person name="Winkler S."/>
            <person name="Jermiin L.S."/>
            <person name="Skirmuntt E.C."/>
            <person name="Katzourakis A."/>
            <person name="Burkitt-Gray L."/>
            <person name="Ray D.A."/>
            <person name="Sullivan K.A.M."/>
            <person name="Roscito J.G."/>
            <person name="Kirilenko B.M."/>
            <person name="Davalos L.M."/>
            <person name="Corthals A.P."/>
            <person name="Power M.L."/>
            <person name="Jones G."/>
            <person name="Ransome R.D."/>
            <person name="Dechmann D.K.N."/>
            <person name="Locatelli A.G."/>
            <person name="Puechmaille S.J."/>
            <person name="Fedrigo O."/>
            <person name="Jarvis E.D."/>
            <person name="Hiller M."/>
            <person name="Vernes S.C."/>
            <person name="Myers E.W."/>
            <person name="Teeling E.C."/>
        </authorList>
    </citation>
    <scope>NUCLEOTIDE SEQUENCE [LARGE SCALE GENOMIC DNA]</scope>
    <source>
        <strain evidence="2">MPipKuh1</strain>
        <tissue evidence="2">Flight muscle</tissue>
    </source>
</reference>
<organism evidence="2 3">
    <name type="scientific">Pipistrellus kuhlii</name>
    <name type="common">Kuhl's pipistrelle</name>
    <dbReference type="NCBI Taxonomy" id="59472"/>
    <lineage>
        <taxon>Eukaryota</taxon>
        <taxon>Metazoa</taxon>
        <taxon>Chordata</taxon>
        <taxon>Craniata</taxon>
        <taxon>Vertebrata</taxon>
        <taxon>Euteleostomi</taxon>
        <taxon>Mammalia</taxon>
        <taxon>Eutheria</taxon>
        <taxon>Laurasiatheria</taxon>
        <taxon>Chiroptera</taxon>
        <taxon>Yangochiroptera</taxon>
        <taxon>Vespertilionidae</taxon>
        <taxon>Pipistrellus</taxon>
    </lineage>
</organism>
<name>A0A7J7YM82_PIPKU</name>
<evidence type="ECO:0000313" key="2">
    <source>
        <dbReference type="EMBL" id="KAF6363071.1"/>
    </source>
</evidence>
<gene>
    <name evidence="2" type="ORF">mPipKuh1_010069</name>
</gene>
<keyword evidence="1" id="KW-0812">Transmembrane</keyword>
<feature type="transmembrane region" description="Helical" evidence="1">
    <location>
        <begin position="119"/>
        <end position="136"/>
    </location>
</feature>